<dbReference type="HAMAP" id="MF_01416">
    <property type="entry name" value="ATP_synth_delta_bact"/>
    <property type="match status" value="1"/>
</dbReference>
<protein>
    <submittedName>
        <fullName evidence="9">ATP synthase CF1 delta subunit</fullName>
    </submittedName>
</protein>
<keyword evidence="7" id="KW-0472">Membrane</keyword>
<evidence type="ECO:0000256" key="5">
    <source>
        <dbReference type="ARBA" id="ARBA00023065"/>
    </source>
</evidence>
<name>A0A3G2R055_9STRA</name>
<evidence type="ECO:0000256" key="7">
    <source>
        <dbReference type="ARBA" id="ARBA00023136"/>
    </source>
</evidence>
<dbReference type="GO" id="GO:0046933">
    <property type="term" value="F:proton-transporting ATP synthase activity, rotational mechanism"/>
    <property type="evidence" value="ECO:0007669"/>
    <property type="project" value="InterPro"/>
</dbReference>
<comment type="similarity">
    <text evidence="2">Belongs to the ATPase delta chain family.</text>
</comment>
<keyword evidence="6" id="KW-0793">Thylakoid</keyword>
<evidence type="ECO:0000256" key="8">
    <source>
        <dbReference type="ARBA" id="ARBA00023310"/>
    </source>
</evidence>
<dbReference type="EMBL" id="MH795132">
    <property type="protein sequence ID" value="AYO28639.1"/>
    <property type="molecule type" value="Genomic_DNA"/>
</dbReference>
<evidence type="ECO:0000256" key="1">
    <source>
        <dbReference type="ARBA" id="ARBA00004370"/>
    </source>
</evidence>
<dbReference type="InterPro" id="IPR026015">
    <property type="entry name" value="ATP_synth_OSCP/delta_N_sf"/>
</dbReference>
<keyword evidence="5" id="KW-0406">Ion transport</keyword>
<evidence type="ECO:0000256" key="2">
    <source>
        <dbReference type="ARBA" id="ARBA00007046"/>
    </source>
</evidence>
<evidence type="ECO:0000313" key="9">
    <source>
        <dbReference type="EMBL" id="AYO28639.1"/>
    </source>
</evidence>
<dbReference type="AlphaFoldDB" id="A0A3G2R055"/>
<geneLocation type="plastid" evidence="9"/>
<dbReference type="GO" id="GO:0016020">
    <property type="term" value="C:membrane"/>
    <property type="evidence" value="ECO:0007669"/>
    <property type="project" value="UniProtKB-SubCell"/>
</dbReference>
<dbReference type="PANTHER" id="PTHR11910">
    <property type="entry name" value="ATP SYNTHASE DELTA CHAIN"/>
    <property type="match status" value="1"/>
</dbReference>
<dbReference type="Gene3D" id="1.10.520.20">
    <property type="entry name" value="N-terminal domain of the delta subunit of the F1F0-ATP synthase"/>
    <property type="match status" value="1"/>
</dbReference>
<dbReference type="Pfam" id="PF00213">
    <property type="entry name" value="OSCP"/>
    <property type="match status" value="1"/>
</dbReference>
<evidence type="ECO:0000256" key="4">
    <source>
        <dbReference type="ARBA" id="ARBA00022781"/>
    </source>
</evidence>
<gene>
    <name evidence="9" type="primary">atpD</name>
</gene>
<dbReference type="SUPFAM" id="SSF47928">
    <property type="entry name" value="N-terminal domain of the delta subunit of the F1F0-ATP synthase"/>
    <property type="match status" value="1"/>
</dbReference>
<reference evidence="9" key="1">
    <citation type="submission" date="2018-08" db="EMBL/GenBank/DDBJ databases">
        <title>Comparative Plastid Genomics of Synurophyceae: Evolutionary Evidence of Lateral Gene Transfer and Inverted Repeat Dynamics.</title>
        <authorList>
            <person name="Kim J.I."/>
            <person name="Shin H."/>
            <person name="Skaloud P."/>
            <person name="Jung J."/>
            <person name="Yoon H.S."/>
            <person name="Archibald J.M."/>
            <person name="Shin W."/>
        </authorList>
    </citation>
    <scope>NUCLEOTIDE SEQUENCE</scope>
    <source>
        <strain evidence="9">CCMP1781</strain>
    </source>
</reference>
<organism evidence="9">
    <name type="scientific">Neotessella volvocina</name>
    <dbReference type="NCBI Taxonomy" id="52559"/>
    <lineage>
        <taxon>Eukaryota</taxon>
        <taxon>Sar</taxon>
        <taxon>Stramenopiles</taxon>
        <taxon>Ochrophyta</taxon>
        <taxon>Synurophyceae</taxon>
        <taxon>Synurales</taxon>
        <taxon>Neotessellaceae</taxon>
        <taxon>Neotessella</taxon>
    </lineage>
</organism>
<comment type="subcellular location">
    <subcellularLocation>
        <location evidence="1">Membrane</location>
    </subcellularLocation>
</comment>
<evidence type="ECO:0000256" key="6">
    <source>
        <dbReference type="ARBA" id="ARBA00023078"/>
    </source>
</evidence>
<accession>A0A3G2R055</accession>
<sequence>MVVAYTKSLFESVKKSRSSLEPVGSSFFATAPVSLSVIPSKAQVGEDRWLTSLYVVAEELELLESTLLYCKDLRNALMDPSKSEEKKLAVLLIIFPGFTKPIYALVKLLTERKHLSYLSDIIDQYWVLLSKFENSIDVNLITASRLNMETGDPLLTSLKKITQANEIILTTYYNPALLGGFMVEYKSVLIDATVLNEFSFFFAEM</sequence>
<keyword evidence="9" id="KW-0934">Plastid</keyword>
<keyword evidence="3" id="KW-0813">Transport</keyword>
<dbReference type="NCBIfam" id="TIGR01145">
    <property type="entry name" value="ATP_synt_delta"/>
    <property type="match status" value="1"/>
</dbReference>
<keyword evidence="8" id="KW-0066">ATP synthesis</keyword>
<evidence type="ECO:0000256" key="3">
    <source>
        <dbReference type="ARBA" id="ARBA00022448"/>
    </source>
</evidence>
<dbReference type="InterPro" id="IPR000711">
    <property type="entry name" value="ATPase_OSCP/dsu"/>
</dbReference>
<proteinExistence type="inferred from homology"/>
<keyword evidence="4" id="KW-0375">Hydrogen ion transport</keyword>